<feature type="region of interest" description="Disordered" evidence="1">
    <location>
        <begin position="21"/>
        <end position="41"/>
    </location>
</feature>
<reference evidence="2" key="1">
    <citation type="submission" date="2002-11" db="EMBL/GenBank/DDBJ databases">
        <title>Oryza sativa nipponbare(GA3) genomic DNA, chromosome 2, BAC clone:OSJNBb0032C09.</title>
        <authorList>
            <person name="Sasaki T."/>
            <person name="Matsumoto T."/>
            <person name="Katayose Y."/>
        </authorList>
    </citation>
    <scope>NUCLEOTIDE SEQUENCE</scope>
</reference>
<feature type="compositionally biased region" description="Low complexity" evidence="1">
    <location>
        <begin position="30"/>
        <end position="41"/>
    </location>
</feature>
<evidence type="ECO:0000313" key="3">
    <source>
        <dbReference type="EMBL" id="BAD38608.1"/>
    </source>
</evidence>
<dbReference type="Proteomes" id="UP000000763">
    <property type="component" value="Chromosome 2"/>
</dbReference>
<proteinExistence type="predicted"/>
<dbReference type="EMBL" id="AP007224">
    <property type="protein sequence ID" value="BAD38608.1"/>
    <property type="molecule type" value="Genomic_DNA"/>
</dbReference>
<evidence type="ECO:0000256" key="1">
    <source>
        <dbReference type="SAM" id="MobiDB-lite"/>
    </source>
</evidence>
<reference evidence="4" key="3">
    <citation type="journal article" date="2005" name="Nature">
        <title>The map-based sequence of the rice genome.</title>
        <authorList>
            <consortium name="International rice genome sequencing project (IRGSP)"/>
            <person name="Matsumoto T."/>
            <person name="Wu J."/>
            <person name="Kanamori H."/>
            <person name="Katayose Y."/>
            <person name="Fujisawa M."/>
            <person name="Namiki N."/>
            <person name="Mizuno H."/>
            <person name="Yamamoto K."/>
            <person name="Antonio B.A."/>
            <person name="Baba T."/>
            <person name="Sakata K."/>
            <person name="Nagamura Y."/>
            <person name="Aoki H."/>
            <person name="Arikawa K."/>
            <person name="Arita K."/>
            <person name="Bito T."/>
            <person name="Chiden Y."/>
            <person name="Fujitsuka N."/>
            <person name="Fukunaka R."/>
            <person name="Hamada M."/>
            <person name="Harada C."/>
            <person name="Hayashi A."/>
            <person name="Hijishita S."/>
            <person name="Honda M."/>
            <person name="Hosokawa S."/>
            <person name="Ichikawa Y."/>
            <person name="Idonuma A."/>
            <person name="Iijima M."/>
            <person name="Ikeda M."/>
            <person name="Ikeno M."/>
            <person name="Ito K."/>
            <person name="Ito S."/>
            <person name="Ito T."/>
            <person name="Ito Y."/>
            <person name="Ito Y."/>
            <person name="Iwabuchi A."/>
            <person name="Kamiya K."/>
            <person name="Karasawa W."/>
            <person name="Kurita K."/>
            <person name="Katagiri S."/>
            <person name="Kikuta A."/>
            <person name="Kobayashi H."/>
            <person name="Kobayashi N."/>
            <person name="Machita K."/>
            <person name="Maehara T."/>
            <person name="Masukawa M."/>
            <person name="Mizubayashi T."/>
            <person name="Mukai Y."/>
            <person name="Nagasaki H."/>
            <person name="Nagata Y."/>
            <person name="Naito S."/>
            <person name="Nakashima M."/>
            <person name="Nakama Y."/>
            <person name="Nakamichi Y."/>
            <person name="Nakamura M."/>
            <person name="Meguro A."/>
            <person name="Negishi M."/>
            <person name="Ohta I."/>
            <person name="Ohta T."/>
            <person name="Okamoto M."/>
            <person name="Ono N."/>
            <person name="Saji S."/>
            <person name="Sakaguchi M."/>
            <person name="Sakai K."/>
            <person name="Shibata M."/>
            <person name="Shimokawa T."/>
            <person name="Song J."/>
            <person name="Takazaki Y."/>
            <person name="Terasawa K."/>
            <person name="Tsugane M."/>
            <person name="Tsuji K."/>
            <person name="Ueda S."/>
            <person name="Waki K."/>
            <person name="Yamagata H."/>
            <person name="Yamamoto M."/>
            <person name="Yamamoto S."/>
            <person name="Yamane H."/>
            <person name="Yoshiki S."/>
            <person name="Yoshihara R."/>
            <person name="Yukawa K."/>
            <person name="Zhong H."/>
            <person name="Yano M."/>
            <person name="Yuan Q."/>
            <person name="Ouyang S."/>
            <person name="Liu J."/>
            <person name="Jones K.M."/>
            <person name="Gansberger K."/>
            <person name="Moffat K."/>
            <person name="Hill J."/>
            <person name="Bera J."/>
            <person name="Fadrosh D."/>
            <person name="Jin S."/>
            <person name="Johri S."/>
            <person name="Kim M."/>
            <person name="Overton L."/>
            <person name="Reardon M."/>
            <person name="Tsitrin T."/>
            <person name="Vuong H."/>
            <person name="Weaver B."/>
            <person name="Ciecko A."/>
            <person name="Tallon L."/>
            <person name="Jackson J."/>
            <person name="Pai G."/>
            <person name="Aken S.V."/>
            <person name="Utterback T."/>
            <person name="Reidmuller S."/>
            <person name="Feldblyum T."/>
            <person name="Hsiao J."/>
            <person name="Zismann V."/>
            <person name="Iobst S."/>
            <person name="de Vazeille A.R."/>
            <person name="Buell C.R."/>
            <person name="Ying K."/>
            <person name="Li Y."/>
            <person name="Lu T."/>
            <person name="Huang Y."/>
            <person name="Zhao Q."/>
            <person name="Feng Q."/>
            <person name="Zhang L."/>
            <person name="Zhu J."/>
            <person name="Weng Q."/>
            <person name="Mu J."/>
            <person name="Lu Y."/>
            <person name="Fan D."/>
            <person name="Liu Y."/>
            <person name="Guan J."/>
            <person name="Zhang Y."/>
            <person name="Yu S."/>
            <person name="Liu X."/>
            <person name="Zhang Y."/>
            <person name="Hong G."/>
            <person name="Han B."/>
            <person name="Choisne N."/>
            <person name="Demange N."/>
            <person name="Orjeda G."/>
            <person name="Samain S."/>
            <person name="Cattolico L."/>
            <person name="Pelletier E."/>
            <person name="Couloux A."/>
            <person name="Segurens B."/>
            <person name="Wincker P."/>
            <person name="D'Hont A."/>
            <person name="Scarpelli C."/>
            <person name="Weissenbach J."/>
            <person name="Salanoubat M."/>
            <person name="Quetier F."/>
            <person name="Yu Y."/>
            <person name="Kim H.R."/>
            <person name="Rambo T."/>
            <person name="Currie J."/>
            <person name="Collura K."/>
            <person name="Luo M."/>
            <person name="Yang T."/>
            <person name="Ammiraju J.S.S."/>
            <person name="Engler F."/>
            <person name="Soderlund C."/>
            <person name="Wing R.A."/>
            <person name="Palmer L.E."/>
            <person name="de la Bastide M."/>
            <person name="Spiegel L."/>
            <person name="Nascimento L."/>
            <person name="Zutavern T."/>
            <person name="O'Shaughnessy A."/>
            <person name="Dike S."/>
            <person name="Dedhia N."/>
            <person name="Preston R."/>
            <person name="Balija V."/>
            <person name="McCombie W.R."/>
            <person name="Chow T."/>
            <person name="Chen H."/>
            <person name="Chung M."/>
            <person name="Chen C."/>
            <person name="Shaw J."/>
            <person name="Wu H."/>
            <person name="Hsiao K."/>
            <person name="Chao Y."/>
            <person name="Chu M."/>
            <person name="Cheng C."/>
            <person name="Hour A."/>
            <person name="Lee P."/>
            <person name="Lin S."/>
            <person name="Lin Y."/>
            <person name="Liou J."/>
            <person name="Liu S."/>
            <person name="Hsing Y."/>
            <person name="Raghuvanshi S."/>
            <person name="Mohanty A."/>
            <person name="Bharti A.K."/>
            <person name="Gaur A."/>
            <person name="Gupta V."/>
            <person name="Kumar D."/>
            <person name="Ravi V."/>
            <person name="Vij S."/>
            <person name="Kapur A."/>
            <person name="Khurana P."/>
            <person name="Khurana P."/>
            <person name="Khurana J.P."/>
            <person name="Tyagi A.K."/>
            <person name="Gaikwad K."/>
            <person name="Singh A."/>
            <person name="Dalal V."/>
            <person name="Srivastava S."/>
            <person name="Dixit A."/>
            <person name="Pal A.K."/>
            <person name="Ghazi I.A."/>
            <person name="Yadav M."/>
            <person name="Pandit A."/>
            <person name="Bhargava A."/>
            <person name="Sureshbabu K."/>
            <person name="Batra K."/>
            <person name="Sharma T.R."/>
            <person name="Mohapatra T."/>
            <person name="Singh N.K."/>
            <person name="Messing J."/>
            <person name="Nelson A.B."/>
            <person name="Fuks G."/>
            <person name="Kavchok S."/>
            <person name="Keizer G."/>
            <person name="Linton E."/>
            <person name="Llaca V."/>
            <person name="Song R."/>
            <person name="Tanyolac B."/>
            <person name="Young S."/>
            <person name="Ho-Il K."/>
            <person name="Hahn J.H."/>
            <person name="Sangsakoo G."/>
            <person name="Vanavichit A."/>
            <person name="de Mattos Luiz.A.T."/>
            <person name="Zimmer P.D."/>
            <person name="Malone G."/>
            <person name="Dellagostin O."/>
            <person name="de Oliveira A.C."/>
            <person name="Bevan M."/>
            <person name="Bancroft I."/>
            <person name="Minx P."/>
            <person name="Cordum H."/>
            <person name="Wilson R."/>
            <person name="Cheng Z."/>
            <person name="Jin W."/>
            <person name="Jiang J."/>
            <person name="Leong S.A."/>
            <person name="Iwama H."/>
            <person name="Gojobori T."/>
            <person name="Itoh T."/>
            <person name="Niimura Y."/>
            <person name="Fujii Y."/>
            <person name="Habara T."/>
            <person name="Sakai H."/>
            <person name="Sato Y."/>
            <person name="Wilson G."/>
            <person name="Kumar K."/>
            <person name="McCouch S."/>
            <person name="Juretic N."/>
            <person name="Hoen D."/>
            <person name="Wright S."/>
            <person name="Bruskiewich R."/>
            <person name="Bureau T."/>
            <person name="Miyao A."/>
            <person name="Hirochika H."/>
            <person name="Nishikawa T."/>
            <person name="Kadowaki K."/>
            <person name="Sugiura M."/>
            <person name="Burr B."/>
            <person name="Sasaki T."/>
        </authorList>
    </citation>
    <scope>NUCLEOTIDE SEQUENCE [LARGE SCALE GENOMIC DNA]</scope>
    <source>
        <strain evidence="4">cv. Nipponbare</strain>
    </source>
</reference>
<accession>Q67IT3</accession>
<name>Q67IT3_ORYSJ</name>
<protein>
    <submittedName>
        <fullName evidence="3">Uncharacterized protein</fullName>
    </submittedName>
</protein>
<evidence type="ECO:0000313" key="2">
    <source>
        <dbReference type="EMBL" id="BAD38397.1"/>
    </source>
</evidence>
<reference evidence="4" key="4">
    <citation type="journal article" date="2008" name="Nucleic Acids Res.">
        <title>The rice annotation project database (RAP-DB): 2008 update.</title>
        <authorList>
            <consortium name="The rice annotation project (RAP)"/>
        </authorList>
    </citation>
    <scope>GENOME REANNOTATION</scope>
    <source>
        <strain evidence="4">cv. Nipponbare</strain>
    </source>
</reference>
<dbReference type="AlphaFoldDB" id="Q67IT3"/>
<evidence type="ECO:0000313" key="4">
    <source>
        <dbReference type="Proteomes" id="UP000000763"/>
    </source>
</evidence>
<dbReference type="EMBL" id="AP005896">
    <property type="protein sequence ID" value="BAD38397.1"/>
    <property type="molecule type" value="Genomic_DNA"/>
</dbReference>
<organism evidence="3 4">
    <name type="scientific">Oryza sativa subsp. japonica</name>
    <name type="common">Rice</name>
    <dbReference type="NCBI Taxonomy" id="39947"/>
    <lineage>
        <taxon>Eukaryota</taxon>
        <taxon>Viridiplantae</taxon>
        <taxon>Streptophyta</taxon>
        <taxon>Embryophyta</taxon>
        <taxon>Tracheophyta</taxon>
        <taxon>Spermatophyta</taxon>
        <taxon>Magnoliopsida</taxon>
        <taxon>Liliopsida</taxon>
        <taxon>Poales</taxon>
        <taxon>Poaceae</taxon>
        <taxon>BOP clade</taxon>
        <taxon>Oryzoideae</taxon>
        <taxon>Oryzeae</taxon>
        <taxon>Oryzinae</taxon>
        <taxon>Oryza</taxon>
        <taxon>Oryza sativa</taxon>
    </lineage>
</organism>
<gene>
    <name evidence="2" type="ORF">OSJNBb0032C09.4</name>
    <name evidence="3" type="ORF">P0463E12.22</name>
</gene>
<reference evidence="3" key="2">
    <citation type="submission" date="2004-07" db="EMBL/GenBank/DDBJ databases">
        <title>Oryza sativa nipponbare(GA3) genomic DNA, chromosome 2, PAC clone:P0463E12.</title>
        <authorList>
            <person name="Sasaki T."/>
            <person name="Matsumoto T."/>
            <person name="Fujisawa M."/>
        </authorList>
    </citation>
    <scope>NUCLEOTIDE SEQUENCE</scope>
</reference>
<sequence length="149" mass="16151">MKLSWAGIHGPRVVVSLRAQHEPESFDTSPRLAAGRRPAATGGRLPAAPRICRLLLLRDRVTGQHDAARRRRGDALRLFDAMPGGGVGVGLVEVERSRFAVRRLAQGVRRNAREAVQFRSGADCGRRRSRGGGLVDQATEGPCFLHASP</sequence>